<name>A0A447R1F4_SALER</name>
<dbReference type="EMBL" id="LR134156">
    <property type="protein sequence ID" value="VEA76152.1"/>
    <property type="molecule type" value="Genomic_DNA"/>
</dbReference>
<accession>A0A447R1F4</accession>
<proteinExistence type="predicted"/>
<sequence>MSMTATLSLKKLEEHFGIQDQLSNADIILYLIS</sequence>
<dbReference type="Proteomes" id="UP000275676">
    <property type="component" value="Chromosome"/>
</dbReference>
<evidence type="ECO:0000313" key="1">
    <source>
        <dbReference type="EMBL" id="VEA76152.1"/>
    </source>
</evidence>
<organism evidence="1 2">
    <name type="scientific">Salmonella enterica subsp. arizonae</name>
    <dbReference type="NCBI Taxonomy" id="59203"/>
    <lineage>
        <taxon>Bacteria</taxon>
        <taxon>Pseudomonadati</taxon>
        <taxon>Pseudomonadota</taxon>
        <taxon>Gammaproteobacteria</taxon>
        <taxon>Enterobacterales</taxon>
        <taxon>Enterobacteriaceae</taxon>
        <taxon>Salmonella</taxon>
    </lineage>
</organism>
<evidence type="ECO:0000313" key="2">
    <source>
        <dbReference type="Proteomes" id="UP000275676"/>
    </source>
</evidence>
<gene>
    <name evidence="1" type="ORF">NCTC10047_02015</name>
</gene>
<reference evidence="1 2" key="1">
    <citation type="submission" date="2018-12" db="EMBL/GenBank/DDBJ databases">
        <authorList>
            <consortium name="Pathogen Informatics"/>
        </authorList>
    </citation>
    <scope>NUCLEOTIDE SEQUENCE [LARGE SCALE GENOMIC DNA]</scope>
    <source>
        <strain evidence="1 2">NCTC10047</strain>
    </source>
</reference>
<dbReference type="AlphaFoldDB" id="A0A447R1F4"/>
<protein>
    <submittedName>
        <fullName evidence="1">Uncharacterized protein</fullName>
    </submittedName>
</protein>